<proteinExistence type="predicted"/>
<accession>A0A5C2RPH8</accession>
<keyword evidence="3" id="KW-1185">Reference proteome</keyword>
<reference evidence="2" key="1">
    <citation type="journal article" date="2018" name="Genome Biol. Evol.">
        <title>Genomics and development of Lentinus tigrinus, a white-rot wood-decaying mushroom with dimorphic fruiting bodies.</title>
        <authorList>
            <person name="Wu B."/>
            <person name="Xu Z."/>
            <person name="Knudson A."/>
            <person name="Carlson A."/>
            <person name="Chen N."/>
            <person name="Kovaka S."/>
            <person name="LaButti K."/>
            <person name="Lipzen A."/>
            <person name="Pennachio C."/>
            <person name="Riley R."/>
            <person name="Schakwitz W."/>
            <person name="Umezawa K."/>
            <person name="Ohm R.A."/>
            <person name="Grigoriev I.V."/>
            <person name="Nagy L.G."/>
            <person name="Gibbons J."/>
            <person name="Hibbett D."/>
        </authorList>
    </citation>
    <scope>NUCLEOTIDE SEQUENCE [LARGE SCALE GENOMIC DNA]</scope>
    <source>
        <strain evidence="2">ALCF2SS1-6</strain>
    </source>
</reference>
<dbReference type="AlphaFoldDB" id="A0A5C2RPH8"/>
<dbReference type="EMBL" id="ML122326">
    <property type="protein sequence ID" value="RPD53234.1"/>
    <property type="molecule type" value="Genomic_DNA"/>
</dbReference>
<evidence type="ECO:0000313" key="3">
    <source>
        <dbReference type="Proteomes" id="UP000313359"/>
    </source>
</evidence>
<gene>
    <name evidence="2" type="ORF">L227DRAFT_403549</name>
</gene>
<dbReference type="Proteomes" id="UP000313359">
    <property type="component" value="Unassembled WGS sequence"/>
</dbReference>
<feature type="region of interest" description="Disordered" evidence="1">
    <location>
        <begin position="1"/>
        <end position="25"/>
    </location>
</feature>
<dbReference type="OrthoDB" id="159449at2759"/>
<organism evidence="2 3">
    <name type="scientific">Lentinus tigrinus ALCF2SS1-6</name>
    <dbReference type="NCBI Taxonomy" id="1328759"/>
    <lineage>
        <taxon>Eukaryota</taxon>
        <taxon>Fungi</taxon>
        <taxon>Dikarya</taxon>
        <taxon>Basidiomycota</taxon>
        <taxon>Agaricomycotina</taxon>
        <taxon>Agaricomycetes</taxon>
        <taxon>Polyporales</taxon>
        <taxon>Polyporaceae</taxon>
        <taxon>Lentinus</taxon>
    </lineage>
</organism>
<feature type="compositionally biased region" description="Polar residues" evidence="1">
    <location>
        <begin position="104"/>
        <end position="121"/>
    </location>
</feature>
<evidence type="ECO:0000313" key="2">
    <source>
        <dbReference type="EMBL" id="RPD53234.1"/>
    </source>
</evidence>
<name>A0A5C2RPH8_9APHY</name>
<evidence type="ECO:0000256" key="1">
    <source>
        <dbReference type="SAM" id="MobiDB-lite"/>
    </source>
</evidence>
<protein>
    <submittedName>
        <fullName evidence="2">Uncharacterized protein</fullName>
    </submittedName>
</protein>
<sequence>MYGLPNQQAPNQPFPPHVGRPPGSLHQVLGMAFQARREGRPTPPTIYGRFEFDLAMSLGPVPITFSTETQNNLPANRAVCPPMPWVPPPGTVSAGPSRVGSPASLLSTRTVDLTGRRSATSPPLRGPSPLQGPSAAPLQID</sequence>
<feature type="compositionally biased region" description="Low complexity" evidence="1">
    <location>
        <begin position="1"/>
        <end position="11"/>
    </location>
</feature>
<feature type="region of interest" description="Disordered" evidence="1">
    <location>
        <begin position="89"/>
        <end position="141"/>
    </location>
</feature>